<dbReference type="RefSeq" id="WP_209141353.1">
    <property type="nucleotide sequence ID" value="NZ_JAGHKO010000006.1"/>
</dbReference>
<evidence type="ECO:0000259" key="1">
    <source>
        <dbReference type="Pfam" id="PF00535"/>
    </source>
</evidence>
<keyword evidence="3" id="KW-1185">Reference proteome</keyword>
<organism evidence="2 3">
    <name type="scientific">Niastella soli</name>
    <dbReference type="NCBI Taxonomy" id="2821487"/>
    <lineage>
        <taxon>Bacteria</taxon>
        <taxon>Pseudomonadati</taxon>
        <taxon>Bacteroidota</taxon>
        <taxon>Chitinophagia</taxon>
        <taxon>Chitinophagales</taxon>
        <taxon>Chitinophagaceae</taxon>
        <taxon>Niastella</taxon>
    </lineage>
</organism>
<feature type="domain" description="Glycosyltransferase 2-like" evidence="1">
    <location>
        <begin position="9"/>
        <end position="174"/>
    </location>
</feature>
<dbReference type="EC" id="2.4.-.-" evidence="2"/>
<gene>
    <name evidence="2" type="ORF">J7I42_23610</name>
</gene>
<name>A0ABS3YZD8_9BACT</name>
<dbReference type="EMBL" id="JAGHKO010000006">
    <property type="protein sequence ID" value="MBO9203297.1"/>
    <property type="molecule type" value="Genomic_DNA"/>
</dbReference>
<dbReference type="GO" id="GO:0016757">
    <property type="term" value="F:glycosyltransferase activity"/>
    <property type="evidence" value="ECO:0007669"/>
    <property type="project" value="UniProtKB-KW"/>
</dbReference>
<proteinExistence type="predicted"/>
<dbReference type="Pfam" id="PF00535">
    <property type="entry name" value="Glycos_transf_2"/>
    <property type="match status" value="1"/>
</dbReference>
<sequence length="246" mass="28770">MTQQYTTILIIPCFNEALRISSADYLDFARQHPDYLLVFVNDGSTDKTEDLIKNMLQHATNLDYHTYPTNLGKAEAVRNGMQYALQTYQFNYIGFVDADLSTPLTEFLFLQQAIINNPPIKIAMGARVQMLGKDIKRNLFRHWFSRIIATFICKVLNEAVYDTQCGAKLFTQTAATDLFRDKFLSKWLFDVELLARHKKKYGAVQFKKSVVEMPVSSWTEKEDSKLRYHQVFRILFDLYKIKNHYF</sequence>
<dbReference type="Gene3D" id="3.90.550.10">
    <property type="entry name" value="Spore Coat Polysaccharide Biosynthesis Protein SpsA, Chain A"/>
    <property type="match status" value="1"/>
</dbReference>
<keyword evidence="2" id="KW-0328">Glycosyltransferase</keyword>
<evidence type="ECO:0000313" key="3">
    <source>
        <dbReference type="Proteomes" id="UP000677244"/>
    </source>
</evidence>
<protein>
    <submittedName>
        <fullName evidence="2">Glycosyltransferase</fullName>
        <ecNumber evidence="2">2.4.-.-</ecNumber>
    </submittedName>
</protein>
<dbReference type="PANTHER" id="PTHR10859:SF91">
    <property type="entry name" value="DOLICHYL-PHOSPHATE BETA-GLUCOSYLTRANSFERASE"/>
    <property type="match status" value="1"/>
</dbReference>
<dbReference type="PANTHER" id="PTHR10859">
    <property type="entry name" value="GLYCOSYL TRANSFERASE"/>
    <property type="match status" value="1"/>
</dbReference>
<dbReference type="InterPro" id="IPR029044">
    <property type="entry name" value="Nucleotide-diphossugar_trans"/>
</dbReference>
<accession>A0ABS3YZD8</accession>
<dbReference type="InterPro" id="IPR001173">
    <property type="entry name" value="Glyco_trans_2-like"/>
</dbReference>
<dbReference type="Proteomes" id="UP000677244">
    <property type="component" value="Unassembled WGS sequence"/>
</dbReference>
<reference evidence="2 3" key="1">
    <citation type="submission" date="2021-03" db="EMBL/GenBank/DDBJ databases">
        <title>Assistant Professor.</title>
        <authorList>
            <person name="Huq M.A."/>
        </authorList>
    </citation>
    <scope>NUCLEOTIDE SEQUENCE [LARGE SCALE GENOMIC DNA]</scope>
    <source>
        <strain evidence="2 3">MAH-29</strain>
    </source>
</reference>
<comment type="caution">
    <text evidence="2">The sequence shown here is derived from an EMBL/GenBank/DDBJ whole genome shotgun (WGS) entry which is preliminary data.</text>
</comment>
<evidence type="ECO:0000313" key="2">
    <source>
        <dbReference type="EMBL" id="MBO9203297.1"/>
    </source>
</evidence>
<dbReference type="SUPFAM" id="SSF53448">
    <property type="entry name" value="Nucleotide-diphospho-sugar transferases"/>
    <property type="match status" value="1"/>
</dbReference>
<keyword evidence="2" id="KW-0808">Transferase</keyword>